<gene>
    <name evidence="2" type="primary">ORF65473</name>
</gene>
<dbReference type="EMBL" id="HACG01021333">
    <property type="protein sequence ID" value="CEK68198.1"/>
    <property type="molecule type" value="Transcribed_RNA"/>
</dbReference>
<protein>
    <submittedName>
        <fullName evidence="2">Uncharacterized protein</fullName>
    </submittedName>
</protein>
<feature type="compositionally biased region" description="Polar residues" evidence="1">
    <location>
        <begin position="10"/>
        <end position="28"/>
    </location>
</feature>
<feature type="compositionally biased region" description="Basic and acidic residues" evidence="1">
    <location>
        <begin position="58"/>
        <end position="70"/>
    </location>
</feature>
<feature type="non-terminal residue" evidence="2">
    <location>
        <position position="1"/>
    </location>
</feature>
<reference evidence="2" key="1">
    <citation type="submission" date="2014-12" db="EMBL/GenBank/DDBJ databases">
        <title>Insight into the proteome of Arion vulgaris.</title>
        <authorList>
            <person name="Aradska J."/>
            <person name="Bulat T."/>
            <person name="Smidak R."/>
            <person name="Sarate P."/>
            <person name="Gangsoo J."/>
            <person name="Sialana F."/>
            <person name="Bilban M."/>
            <person name="Lubec G."/>
        </authorList>
    </citation>
    <scope>NUCLEOTIDE SEQUENCE</scope>
    <source>
        <tissue evidence="2">Skin</tissue>
    </source>
</reference>
<feature type="region of interest" description="Disordered" evidence="1">
    <location>
        <begin position="58"/>
        <end position="83"/>
    </location>
</feature>
<feature type="compositionally biased region" description="Polar residues" evidence="1">
    <location>
        <begin position="72"/>
        <end position="83"/>
    </location>
</feature>
<organism evidence="2">
    <name type="scientific">Arion vulgaris</name>
    <dbReference type="NCBI Taxonomy" id="1028688"/>
    <lineage>
        <taxon>Eukaryota</taxon>
        <taxon>Metazoa</taxon>
        <taxon>Spiralia</taxon>
        <taxon>Lophotrochozoa</taxon>
        <taxon>Mollusca</taxon>
        <taxon>Gastropoda</taxon>
        <taxon>Heterobranchia</taxon>
        <taxon>Euthyneura</taxon>
        <taxon>Panpulmonata</taxon>
        <taxon>Eupulmonata</taxon>
        <taxon>Stylommatophora</taxon>
        <taxon>Helicina</taxon>
        <taxon>Arionoidea</taxon>
        <taxon>Arionidae</taxon>
        <taxon>Arion</taxon>
    </lineage>
</organism>
<dbReference type="AlphaFoldDB" id="A0A0B6ZI23"/>
<evidence type="ECO:0000313" key="2">
    <source>
        <dbReference type="EMBL" id="CEK68198.1"/>
    </source>
</evidence>
<feature type="region of interest" description="Disordered" evidence="1">
    <location>
        <begin position="1"/>
        <end position="45"/>
    </location>
</feature>
<evidence type="ECO:0000256" key="1">
    <source>
        <dbReference type="SAM" id="MobiDB-lite"/>
    </source>
</evidence>
<name>A0A0B6ZI23_9EUPU</name>
<proteinExistence type="predicted"/>
<accession>A0A0B6ZI23</accession>
<feature type="non-terminal residue" evidence="2">
    <location>
        <position position="83"/>
    </location>
</feature>
<sequence length="83" mass="9173">VMGNKLGSHHSPSTSKSKISNDHSNSSGLDAEDGELENRRKSRKHLTVTLVKLFEKLELTQDEGNKHPGELSRTSFENAFQGP</sequence>